<feature type="domain" description="Signal transduction histidine kinase subgroup 3 dimerisation and phosphoacceptor" evidence="10">
    <location>
        <begin position="165"/>
        <end position="230"/>
    </location>
</feature>
<keyword evidence="3" id="KW-0597">Phosphoprotein</keyword>
<dbReference type="GO" id="GO:0000155">
    <property type="term" value="F:phosphorelay sensor kinase activity"/>
    <property type="evidence" value="ECO:0007669"/>
    <property type="project" value="InterPro"/>
</dbReference>
<evidence type="ECO:0000256" key="7">
    <source>
        <dbReference type="ARBA" id="ARBA00022840"/>
    </source>
</evidence>
<feature type="transmembrane region" description="Helical" evidence="9">
    <location>
        <begin position="90"/>
        <end position="105"/>
    </location>
</feature>
<dbReference type="Gene3D" id="3.30.565.10">
    <property type="entry name" value="Histidine kinase-like ATPase, C-terminal domain"/>
    <property type="match status" value="1"/>
</dbReference>
<keyword evidence="4" id="KW-0808">Transferase</keyword>
<gene>
    <name evidence="11" type="ORF">FDO65_19180</name>
</gene>
<dbReference type="SUPFAM" id="SSF55874">
    <property type="entry name" value="ATPase domain of HSP90 chaperone/DNA topoisomerase II/histidine kinase"/>
    <property type="match status" value="1"/>
</dbReference>
<keyword evidence="12" id="KW-1185">Reference proteome</keyword>
<feature type="transmembrane region" description="Helical" evidence="9">
    <location>
        <begin position="112"/>
        <end position="132"/>
    </location>
</feature>
<evidence type="ECO:0000313" key="11">
    <source>
        <dbReference type="EMBL" id="TKV57153.1"/>
    </source>
</evidence>
<keyword evidence="7" id="KW-0067">ATP-binding</keyword>
<dbReference type="AlphaFoldDB" id="A0A4U6QAZ2"/>
<name>A0A4U6QAZ2_9ACTN</name>
<dbReference type="GO" id="GO:0005524">
    <property type="term" value="F:ATP binding"/>
    <property type="evidence" value="ECO:0007669"/>
    <property type="project" value="UniProtKB-KW"/>
</dbReference>
<organism evidence="11 12">
    <name type="scientific">Nakamurella flava</name>
    <dbReference type="NCBI Taxonomy" id="2576308"/>
    <lineage>
        <taxon>Bacteria</taxon>
        <taxon>Bacillati</taxon>
        <taxon>Actinomycetota</taxon>
        <taxon>Actinomycetes</taxon>
        <taxon>Nakamurellales</taxon>
        <taxon>Nakamurellaceae</taxon>
        <taxon>Nakamurella</taxon>
    </lineage>
</organism>
<dbReference type="InterPro" id="IPR011712">
    <property type="entry name" value="Sig_transdc_His_kin_sub3_dim/P"/>
</dbReference>
<evidence type="ECO:0000256" key="8">
    <source>
        <dbReference type="ARBA" id="ARBA00023012"/>
    </source>
</evidence>
<feature type="transmembrane region" description="Helical" evidence="9">
    <location>
        <begin position="57"/>
        <end position="84"/>
    </location>
</feature>
<evidence type="ECO:0000256" key="6">
    <source>
        <dbReference type="ARBA" id="ARBA00022777"/>
    </source>
</evidence>
<accession>A0A4U6QAZ2</accession>
<dbReference type="GO" id="GO:0016020">
    <property type="term" value="C:membrane"/>
    <property type="evidence" value="ECO:0007669"/>
    <property type="project" value="InterPro"/>
</dbReference>
<dbReference type="Pfam" id="PF07730">
    <property type="entry name" value="HisKA_3"/>
    <property type="match status" value="1"/>
</dbReference>
<evidence type="ECO:0000259" key="10">
    <source>
        <dbReference type="Pfam" id="PF07730"/>
    </source>
</evidence>
<evidence type="ECO:0000256" key="1">
    <source>
        <dbReference type="ARBA" id="ARBA00000085"/>
    </source>
</evidence>
<evidence type="ECO:0000256" key="3">
    <source>
        <dbReference type="ARBA" id="ARBA00022553"/>
    </source>
</evidence>
<dbReference type="InterPro" id="IPR050482">
    <property type="entry name" value="Sensor_HK_TwoCompSys"/>
</dbReference>
<keyword evidence="9" id="KW-0812">Transmembrane</keyword>
<keyword evidence="6 11" id="KW-0418">Kinase</keyword>
<evidence type="ECO:0000256" key="4">
    <source>
        <dbReference type="ARBA" id="ARBA00022679"/>
    </source>
</evidence>
<sequence length="405" mass="41754">MVGVVGLSLLNTALAVLVSLRQSPSGVFGLQAPVPVAVAVAVIAPFLLLWRRRAAVPVLVLTVAAFLVSGVMVLPVGFALLTVAIQRRDLILVFCTAGVAVAFWTSPGSSTWWADGALSVVFAAFWALWGSYVGARRDLLQSLRDRARRAEEEQLVRADQARQTERARIAREMHDVVAHKVSLIALQAGGLEVNAQLAPDRVAGTAAQIRTTAREALEDLRSVLGVLRAGETDDGAGAELLPQPGLDDVPTLVDRSRAAGLAVTLVRESDDDVGPVFAVAPAAGRTAYRIVQEALTNVTKHARGATTTVSIGHRASAPATEAAIDGPVVTVSVVNRRPVASGTLLPGSGAGLIGLRERVELVGGVLDTGPTGDGGWAVRAVLPAAAGDAIGTAPAGPGVVRGGRG</sequence>
<keyword evidence="9" id="KW-1133">Transmembrane helix</keyword>
<dbReference type="PANTHER" id="PTHR24421:SF10">
    <property type="entry name" value="NITRATE_NITRITE SENSOR PROTEIN NARQ"/>
    <property type="match status" value="1"/>
</dbReference>
<evidence type="ECO:0000313" key="12">
    <source>
        <dbReference type="Proteomes" id="UP000306985"/>
    </source>
</evidence>
<evidence type="ECO:0000256" key="9">
    <source>
        <dbReference type="SAM" id="Phobius"/>
    </source>
</evidence>
<protein>
    <recommendedName>
        <fullName evidence="2">histidine kinase</fullName>
        <ecNumber evidence="2">2.7.13.3</ecNumber>
    </recommendedName>
</protein>
<dbReference type="InterPro" id="IPR036890">
    <property type="entry name" value="HATPase_C_sf"/>
</dbReference>
<dbReference type="OrthoDB" id="227596at2"/>
<dbReference type="EC" id="2.7.13.3" evidence="2"/>
<comment type="caution">
    <text evidence="11">The sequence shown here is derived from an EMBL/GenBank/DDBJ whole genome shotgun (WGS) entry which is preliminary data.</text>
</comment>
<comment type="catalytic activity">
    <reaction evidence="1">
        <text>ATP + protein L-histidine = ADP + protein N-phospho-L-histidine.</text>
        <dbReference type="EC" id="2.7.13.3"/>
    </reaction>
</comment>
<dbReference type="EMBL" id="SZZH01000006">
    <property type="protein sequence ID" value="TKV57153.1"/>
    <property type="molecule type" value="Genomic_DNA"/>
</dbReference>
<evidence type="ECO:0000256" key="5">
    <source>
        <dbReference type="ARBA" id="ARBA00022741"/>
    </source>
</evidence>
<proteinExistence type="predicted"/>
<dbReference type="Proteomes" id="UP000306985">
    <property type="component" value="Unassembled WGS sequence"/>
</dbReference>
<reference evidence="11 12" key="1">
    <citation type="submission" date="2019-05" db="EMBL/GenBank/DDBJ databases">
        <title>Nakamurella sp. N5BH11, whole genome shotgun sequence.</title>
        <authorList>
            <person name="Tuo L."/>
        </authorList>
    </citation>
    <scope>NUCLEOTIDE SEQUENCE [LARGE SCALE GENOMIC DNA]</scope>
    <source>
        <strain evidence="11 12">N5BH11</strain>
    </source>
</reference>
<keyword evidence="8" id="KW-0902">Two-component regulatory system</keyword>
<keyword evidence="5" id="KW-0547">Nucleotide-binding</keyword>
<evidence type="ECO:0000256" key="2">
    <source>
        <dbReference type="ARBA" id="ARBA00012438"/>
    </source>
</evidence>
<dbReference type="PANTHER" id="PTHR24421">
    <property type="entry name" value="NITRATE/NITRITE SENSOR PROTEIN NARX-RELATED"/>
    <property type="match status" value="1"/>
</dbReference>
<dbReference type="CDD" id="cd16917">
    <property type="entry name" value="HATPase_UhpB-NarQ-NarX-like"/>
    <property type="match status" value="1"/>
</dbReference>
<dbReference type="Gene3D" id="1.20.5.1930">
    <property type="match status" value="1"/>
</dbReference>
<feature type="transmembrane region" description="Helical" evidence="9">
    <location>
        <begin position="31"/>
        <end position="50"/>
    </location>
</feature>
<keyword evidence="9" id="KW-0472">Membrane</keyword>
<dbReference type="GO" id="GO:0046983">
    <property type="term" value="F:protein dimerization activity"/>
    <property type="evidence" value="ECO:0007669"/>
    <property type="project" value="InterPro"/>
</dbReference>